<sequence>ELLDTKKELSFPYASPTLLANDHLNRLKTNTCFTGLDLTLGHHQTPLLESSVSKPAFIAPDGHYKYLRICFGLGQCLSTVSKNDQ</sequence>
<dbReference type="EMBL" id="VTPC01088795">
    <property type="protein sequence ID" value="KAF2886059.1"/>
    <property type="molecule type" value="Genomic_DNA"/>
</dbReference>
<proteinExistence type="predicted"/>
<organism evidence="1 2">
    <name type="scientific">Ignelater luminosus</name>
    <name type="common">Cucubano</name>
    <name type="synonym">Pyrophorus luminosus</name>
    <dbReference type="NCBI Taxonomy" id="2038154"/>
    <lineage>
        <taxon>Eukaryota</taxon>
        <taxon>Metazoa</taxon>
        <taxon>Ecdysozoa</taxon>
        <taxon>Arthropoda</taxon>
        <taxon>Hexapoda</taxon>
        <taxon>Insecta</taxon>
        <taxon>Pterygota</taxon>
        <taxon>Neoptera</taxon>
        <taxon>Endopterygota</taxon>
        <taxon>Coleoptera</taxon>
        <taxon>Polyphaga</taxon>
        <taxon>Elateriformia</taxon>
        <taxon>Elateroidea</taxon>
        <taxon>Elateridae</taxon>
        <taxon>Agrypninae</taxon>
        <taxon>Pyrophorini</taxon>
        <taxon>Ignelater</taxon>
    </lineage>
</organism>
<dbReference type="Proteomes" id="UP000801492">
    <property type="component" value="Unassembled WGS sequence"/>
</dbReference>
<evidence type="ECO:0000313" key="1">
    <source>
        <dbReference type="EMBL" id="KAF2886059.1"/>
    </source>
</evidence>
<dbReference type="SUPFAM" id="SSF56672">
    <property type="entry name" value="DNA/RNA polymerases"/>
    <property type="match status" value="1"/>
</dbReference>
<comment type="caution">
    <text evidence="1">The sequence shown here is derived from an EMBL/GenBank/DDBJ whole genome shotgun (WGS) entry which is preliminary data.</text>
</comment>
<dbReference type="Gene3D" id="3.10.10.10">
    <property type="entry name" value="HIV Type 1 Reverse Transcriptase, subunit A, domain 1"/>
    <property type="match status" value="1"/>
</dbReference>
<dbReference type="AlphaFoldDB" id="A0A8K0CEW3"/>
<protein>
    <submittedName>
        <fullName evidence="1">Uncharacterized protein</fullName>
    </submittedName>
</protein>
<dbReference type="InterPro" id="IPR043502">
    <property type="entry name" value="DNA/RNA_pol_sf"/>
</dbReference>
<evidence type="ECO:0000313" key="2">
    <source>
        <dbReference type="Proteomes" id="UP000801492"/>
    </source>
</evidence>
<keyword evidence="2" id="KW-1185">Reference proteome</keyword>
<name>A0A8K0CEW3_IGNLU</name>
<dbReference type="InterPro" id="IPR043128">
    <property type="entry name" value="Rev_trsase/Diguanyl_cyclase"/>
</dbReference>
<dbReference type="GO" id="GO:0071897">
    <property type="term" value="P:DNA biosynthetic process"/>
    <property type="evidence" value="ECO:0007669"/>
    <property type="project" value="UniProtKB-ARBA"/>
</dbReference>
<dbReference type="Gene3D" id="3.30.70.270">
    <property type="match status" value="1"/>
</dbReference>
<gene>
    <name evidence="1" type="ORF">ILUMI_20114</name>
</gene>
<reference evidence="1" key="1">
    <citation type="submission" date="2019-08" db="EMBL/GenBank/DDBJ databases">
        <title>The genome of the North American firefly Photinus pyralis.</title>
        <authorList>
            <consortium name="Photinus pyralis genome working group"/>
            <person name="Fallon T.R."/>
            <person name="Sander Lower S.E."/>
            <person name="Weng J.-K."/>
        </authorList>
    </citation>
    <scope>NUCLEOTIDE SEQUENCE</scope>
    <source>
        <strain evidence="1">TRF0915ILg1</strain>
        <tissue evidence="1">Whole body</tissue>
    </source>
</reference>
<dbReference type="OrthoDB" id="6771430at2759"/>
<feature type="non-terminal residue" evidence="1">
    <location>
        <position position="1"/>
    </location>
</feature>
<accession>A0A8K0CEW3</accession>